<feature type="compositionally biased region" description="Polar residues" evidence="1">
    <location>
        <begin position="112"/>
        <end position="121"/>
    </location>
</feature>
<evidence type="ECO:0000313" key="3">
    <source>
        <dbReference type="Proteomes" id="UP000824469"/>
    </source>
</evidence>
<dbReference type="Proteomes" id="UP000824469">
    <property type="component" value="Unassembled WGS sequence"/>
</dbReference>
<reference evidence="2 3" key="1">
    <citation type="journal article" date="2021" name="Nat. Plants">
        <title>The Taxus genome provides insights into paclitaxel biosynthesis.</title>
        <authorList>
            <person name="Xiong X."/>
            <person name="Gou J."/>
            <person name="Liao Q."/>
            <person name="Li Y."/>
            <person name="Zhou Q."/>
            <person name="Bi G."/>
            <person name="Li C."/>
            <person name="Du R."/>
            <person name="Wang X."/>
            <person name="Sun T."/>
            <person name="Guo L."/>
            <person name="Liang H."/>
            <person name="Lu P."/>
            <person name="Wu Y."/>
            <person name="Zhang Z."/>
            <person name="Ro D.K."/>
            <person name="Shang Y."/>
            <person name="Huang S."/>
            <person name="Yan J."/>
        </authorList>
    </citation>
    <scope>NUCLEOTIDE SEQUENCE [LARGE SCALE GENOMIC DNA]</scope>
    <source>
        <strain evidence="2">Ta-2019</strain>
    </source>
</reference>
<gene>
    <name evidence="2" type="ORF">KI387_002601</name>
</gene>
<accession>A0AA38GXX1</accession>
<name>A0AA38GXX1_TAXCH</name>
<proteinExistence type="predicted"/>
<sequence>SYESDIEFSKLTIVANQLTESSTEHEYSDSDQGYDSLPSFHCSMIRSSYEHPFIAPSSIMLKQKLDRLKQDLATCPPHMVNCYYSLQSQVYELKNQLDAKIQQEKHEDLQLASRTTPSPETSFAPYQFSLPAGRGHG</sequence>
<evidence type="ECO:0000256" key="1">
    <source>
        <dbReference type="SAM" id="MobiDB-lite"/>
    </source>
</evidence>
<comment type="caution">
    <text evidence="2">The sequence shown here is derived from an EMBL/GenBank/DDBJ whole genome shotgun (WGS) entry which is preliminary data.</text>
</comment>
<keyword evidence="3" id="KW-1185">Reference proteome</keyword>
<protein>
    <submittedName>
        <fullName evidence="2">Uncharacterized protein</fullName>
    </submittedName>
</protein>
<feature type="non-terminal residue" evidence="2">
    <location>
        <position position="1"/>
    </location>
</feature>
<feature type="region of interest" description="Disordered" evidence="1">
    <location>
        <begin position="105"/>
        <end position="137"/>
    </location>
</feature>
<organism evidence="2 3">
    <name type="scientific">Taxus chinensis</name>
    <name type="common">Chinese yew</name>
    <name type="synonym">Taxus wallichiana var. chinensis</name>
    <dbReference type="NCBI Taxonomy" id="29808"/>
    <lineage>
        <taxon>Eukaryota</taxon>
        <taxon>Viridiplantae</taxon>
        <taxon>Streptophyta</taxon>
        <taxon>Embryophyta</taxon>
        <taxon>Tracheophyta</taxon>
        <taxon>Spermatophyta</taxon>
        <taxon>Pinopsida</taxon>
        <taxon>Pinidae</taxon>
        <taxon>Conifers II</taxon>
        <taxon>Cupressales</taxon>
        <taxon>Taxaceae</taxon>
        <taxon>Taxus</taxon>
    </lineage>
</organism>
<dbReference type="AlphaFoldDB" id="A0AA38GXX1"/>
<evidence type="ECO:0000313" key="2">
    <source>
        <dbReference type="EMBL" id="KAH9330493.1"/>
    </source>
</evidence>
<dbReference type="EMBL" id="JAHRHJ020000001">
    <property type="protein sequence ID" value="KAH9330493.1"/>
    <property type="molecule type" value="Genomic_DNA"/>
</dbReference>